<evidence type="ECO:0000256" key="2">
    <source>
        <dbReference type="ARBA" id="ARBA00022857"/>
    </source>
</evidence>
<evidence type="ECO:0000313" key="5">
    <source>
        <dbReference type="EMBL" id="MCM6774774.1"/>
    </source>
</evidence>
<dbReference type="InterPro" id="IPR057326">
    <property type="entry name" value="KR_dom"/>
</dbReference>
<dbReference type="SUPFAM" id="SSF51735">
    <property type="entry name" value="NAD(P)-binding Rossmann-fold domains"/>
    <property type="match status" value="1"/>
</dbReference>
<gene>
    <name evidence="5" type="ORF">NDR86_14975</name>
</gene>
<name>A0A9X2IXL4_9NOCA</name>
<evidence type="ECO:0000259" key="4">
    <source>
        <dbReference type="SMART" id="SM00822"/>
    </source>
</evidence>
<dbReference type="RefSeq" id="WP_251912696.1">
    <property type="nucleotide sequence ID" value="NZ_JAMRXG010000006.1"/>
</dbReference>
<proteinExistence type="inferred from homology"/>
<dbReference type="AlphaFoldDB" id="A0A9X2IXL4"/>
<feature type="domain" description="Ketoreductase" evidence="4">
    <location>
        <begin position="3"/>
        <end position="181"/>
    </location>
</feature>
<dbReference type="CDD" id="cd05233">
    <property type="entry name" value="SDR_c"/>
    <property type="match status" value="1"/>
</dbReference>
<keyword evidence="3" id="KW-0560">Oxidoreductase</keyword>
<accession>A0A9X2IXL4</accession>
<reference evidence="5" key="1">
    <citation type="submission" date="2022-06" db="EMBL/GenBank/DDBJ databases">
        <title>Novel species in genus nocardia.</title>
        <authorList>
            <person name="Li F."/>
        </authorList>
    </citation>
    <scope>NUCLEOTIDE SEQUENCE</scope>
    <source>
        <strain evidence="5">CDC141</strain>
    </source>
</reference>
<keyword evidence="2" id="KW-0521">NADP</keyword>
<evidence type="ECO:0000256" key="3">
    <source>
        <dbReference type="ARBA" id="ARBA00023002"/>
    </source>
</evidence>
<dbReference type="PRINTS" id="PR00080">
    <property type="entry name" value="SDRFAMILY"/>
</dbReference>
<protein>
    <submittedName>
        <fullName evidence="5">SDR family oxidoreductase</fullName>
    </submittedName>
</protein>
<dbReference type="InterPro" id="IPR036291">
    <property type="entry name" value="NAD(P)-bd_dom_sf"/>
</dbReference>
<keyword evidence="6" id="KW-1185">Reference proteome</keyword>
<comment type="caution">
    <text evidence="5">The sequence shown here is derived from an EMBL/GenBank/DDBJ whole genome shotgun (WGS) entry which is preliminary data.</text>
</comment>
<dbReference type="PANTHER" id="PTHR43618">
    <property type="entry name" value="7-ALPHA-HYDROXYSTEROID DEHYDROGENASE"/>
    <property type="match status" value="1"/>
</dbReference>
<organism evidence="5 6">
    <name type="scientific">Nocardia pulmonis</name>
    <dbReference type="NCBI Taxonomy" id="2951408"/>
    <lineage>
        <taxon>Bacteria</taxon>
        <taxon>Bacillati</taxon>
        <taxon>Actinomycetota</taxon>
        <taxon>Actinomycetes</taxon>
        <taxon>Mycobacteriales</taxon>
        <taxon>Nocardiaceae</taxon>
        <taxon>Nocardia</taxon>
    </lineage>
</organism>
<dbReference type="GO" id="GO:0016491">
    <property type="term" value="F:oxidoreductase activity"/>
    <property type="evidence" value="ECO:0007669"/>
    <property type="project" value="UniProtKB-KW"/>
</dbReference>
<dbReference type="Pfam" id="PF13561">
    <property type="entry name" value="adh_short_C2"/>
    <property type="match status" value="1"/>
</dbReference>
<dbReference type="Proteomes" id="UP001139157">
    <property type="component" value="Unassembled WGS sequence"/>
</dbReference>
<dbReference type="PANTHER" id="PTHR43618:SF8">
    <property type="entry name" value="7ALPHA-HYDROXYSTEROID DEHYDROGENASE"/>
    <property type="match status" value="1"/>
</dbReference>
<dbReference type="InterPro" id="IPR052178">
    <property type="entry name" value="Sec_Metab_Biosynth_SDR"/>
</dbReference>
<dbReference type="InterPro" id="IPR002347">
    <property type="entry name" value="SDR_fam"/>
</dbReference>
<evidence type="ECO:0000313" key="6">
    <source>
        <dbReference type="Proteomes" id="UP001139157"/>
    </source>
</evidence>
<dbReference type="SMART" id="SM00822">
    <property type="entry name" value="PKS_KR"/>
    <property type="match status" value="1"/>
</dbReference>
<dbReference type="PRINTS" id="PR00081">
    <property type="entry name" value="GDHRDH"/>
</dbReference>
<dbReference type="EMBL" id="JAMRXG010000006">
    <property type="protein sequence ID" value="MCM6774774.1"/>
    <property type="molecule type" value="Genomic_DNA"/>
</dbReference>
<sequence>MTRNILVTGGGTGIGYAIAERFIADGDTVYLTGRRPAVLDKAAAALGDRAHALPCDHTDPDQLTALASRLPDRLDVLVNNAGGNTGFDLPERAGLAALAEAWWSNLNANLLSAVLTTHALADRLTEGASVIHIGSIAADQGSGSYGAAKAALSSWNIDLARTLGPRDITTNIVSPGYIADTEFFRDKLTPDRRNTLIANTFTHRPGAPADIAETVHFLTTPGAHHITAQTINVNGGAHPTR</sequence>
<comment type="similarity">
    <text evidence="1">Belongs to the short-chain dehydrogenases/reductases (SDR) family.</text>
</comment>
<evidence type="ECO:0000256" key="1">
    <source>
        <dbReference type="ARBA" id="ARBA00006484"/>
    </source>
</evidence>
<dbReference type="Gene3D" id="3.40.50.720">
    <property type="entry name" value="NAD(P)-binding Rossmann-like Domain"/>
    <property type="match status" value="1"/>
</dbReference>